<gene>
    <name evidence="2" type="ORF">HPP92_021655</name>
</gene>
<accession>A0A835Q2F1</accession>
<sequence>MPQCSPAVFVACTCSIAGQTTQYTPPISGTSPHVGPIHSAYTSSSTSASHQHGPTMARVISGYVPSIPPVEAEGIEAPTLHNPFGKPPHGGTLMDLRAARFSGSRGPEPSDGFFVTVAVDGELAS</sequence>
<evidence type="ECO:0000313" key="3">
    <source>
        <dbReference type="Proteomes" id="UP000636800"/>
    </source>
</evidence>
<dbReference type="Proteomes" id="UP000636800">
    <property type="component" value="Chromosome 11"/>
</dbReference>
<dbReference type="EMBL" id="JADCNL010000011">
    <property type="protein sequence ID" value="KAG0461358.1"/>
    <property type="molecule type" value="Genomic_DNA"/>
</dbReference>
<protein>
    <submittedName>
        <fullName evidence="2">Uncharacterized protein</fullName>
    </submittedName>
</protein>
<organism evidence="2 3">
    <name type="scientific">Vanilla planifolia</name>
    <name type="common">Vanilla</name>
    <dbReference type="NCBI Taxonomy" id="51239"/>
    <lineage>
        <taxon>Eukaryota</taxon>
        <taxon>Viridiplantae</taxon>
        <taxon>Streptophyta</taxon>
        <taxon>Embryophyta</taxon>
        <taxon>Tracheophyta</taxon>
        <taxon>Spermatophyta</taxon>
        <taxon>Magnoliopsida</taxon>
        <taxon>Liliopsida</taxon>
        <taxon>Asparagales</taxon>
        <taxon>Orchidaceae</taxon>
        <taxon>Vanilloideae</taxon>
        <taxon>Vanilleae</taxon>
        <taxon>Vanilla</taxon>
    </lineage>
</organism>
<reference evidence="2 3" key="1">
    <citation type="journal article" date="2020" name="Nat. Food">
        <title>A phased Vanilla planifolia genome enables genetic improvement of flavour and production.</title>
        <authorList>
            <person name="Hasing T."/>
            <person name="Tang H."/>
            <person name="Brym M."/>
            <person name="Khazi F."/>
            <person name="Huang T."/>
            <person name="Chambers A.H."/>
        </authorList>
    </citation>
    <scope>NUCLEOTIDE SEQUENCE [LARGE SCALE GENOMIC DNA]</scope>
    <source>
        <tissue evidence="2">Leaf</tissue>
    </source>
</reference>
<dbReference type="AlphaFoldDB" id="A0A835Q2F1"/>
<evidence type="ECO:0000256" key="1">
    <source>
        <dbReference type="SAM" id="MobiDB-lite"/>
    </source>
</evidence>
<keyword evidence="3" id="KW-1185">Reference proteome</keyword>
<comment type="caution">
    <text evidence="2">The sequence shown here is derived from an EMBL/GenBank/DDBJ whole genome shotgun (WGS) entry which is preliminary data.</text>
</comment>
<feature type="region of interest" description="Disordered" evidence="1">
    <location>
        <begin position="27"/>
        <end position="53"/>
    </location>
</feature>
<evidence type="ECO:0000313" key="2">
    <source>
        <dbReference type="EMBL" id="KAG0461358.1"/>
    </source>
</evidence>
<proteinExistence type="predicted"/>
<feature type="compositionally biased region" description="Low complexity" evidence="1">
    <location>
        <begin position="39"/>
        <end position="49"/>
    </location>
</feature>
<name>A0A835Q2F1_VANPL</name>